<dbReference type="Proteomes" id="UP000183287">
    <property type="component" value="Unassembled WGS sequence"/>
</dbReference>
<name>A0A1I4LCR7_9PROT</name>
<dbReference type="EMBL" id="FOUB01000006">
    <property type="protein sequence ID" value="SFL88593.1"/>
    <property type="molecule type" value="Genomic_DNA"/>
</dbReference>
<proteinExistence type="predicted"/>
<dbReference type="AlphaFoldDB" id="A0A1I4LCR7"/>
<accession>A0A1I4LCR7</accession>
<reference evidence="3" key="1">
    <citation type="submission" date="2016-10" db="EMBL/GenBank/DDBJ databases">
        <authorList>
            <person name="Varghese N."/>
            <person name="Submissions S."/>
        </authorList>
    </citation>
    <scope>NUCLEOTIDE SEQUENCE [LARGE SCALE GENOMIC DNA]</scope>
    <source>
        <strain evidence="3">Nm44</strain>
    </source>
</reference>
<evidence type="ECO:0000313" key="3">
    <source>
        <dbReference type="Proteomes" id="UP000183287"/>
    </source>
</evidence>
<feature type="transmembrane region" description="Helical" evidence="1">
    <location>
        <begin position="54"/>
        <end position="81"/>
    </location>
</feature>
<keyword evidence="3" id="KW-1185">Reference proteome</keyword>
<keyword evidence="1" id="KW-0472">Membrane</keyword>
<protein>
    <submittedName>
        <fullName evidence="2">Uncharacterized protein</fullName>
    </submittedName>
</protein>
<keyword evidence="1" id="KW-0812">Transmembrane</keyword>
<evidence type="ECO:0000313" key="2">
    <source>
        <dbReference type="EMBL" id="SFL88593.1"/>
    </source>
</evidence>
<sequence length="84" mass="9318">MTLIPKKVLLKNLLGFSEYIIRAKKIIGRCAFNAHRPSLQDSYYLSVRMNSANFLAFSSLTLALGGIGIVPHTPLLPFLIFPAK</sequence>
<evidence type="ECO:0000256" key="1">
    <source>
        <dbReference type="SAM" id="Phobius"/>
    </source>
</evidence>
<organism evidence="2 3">
    <name type="scientific">Nitrosomonas communis</name>
    <dbReference type="NCBI Taxonomy" id="44574"/>
    <lineage>
        <taxon>Bacteria</taxon>
        <taxon>Pseudomonadati</taxon>
        <taxon>Pseudomonadota</taxon>
        <taxon>Betaproteobacteria</taxon>
        <taxon>Nitrosomonadales</taxon>
        <taxon>Nitrosomonadaceae</taxon>
        <taxon>Nitrosomonas</taxon>
    </lineage>
</organism>
<gene>
    <name evidence="2" type="ORF">SAMN05421863_100667</name>
</gene>
<keyword evidence="1" id="KW-1133">Transmembrane helix</keyword>